<feature type="signal peptide" evidence="1">
    <location>
        <begin position="1"/>
        <end position="19"/>
    </location>
</feature>
<reference evidence="2" key="1">
    <citation type="submission" date="2023-06" db="EMBL/GenBank/DDBJ databases">
        <authorList>
            <consortium name="Lawrence Berkeley National Laboratory"/>
            <person name="Ahrendt S."/>
            <person name="Sahu N."/>
            <person name="Indic B."/>
            <person name="Wong-Bajracharya J."/>
            <person name="Merenyi Z."/>
            <person name="Ke H.-M."/>
            <person name="Monk M."/>
            <person name="Kocsube S."/>
            <person name="Drula E."/>
            <person name="Lipzen A."/>
            <person name="Balint B."/>
            <person name="Henrissat B."/>
            <person name="Andreopoulos B."/>
            <person name="Martin F.M."/>
            <person name="Harder C.B."/>
            <person name="Rigling D."/>
            <person name="Ford K.L."/>
            <person name="Foster G.D."/>
            <person name="Pangilinan J."/>
            <person name="Papanicolaou A."/>
            <person name="Barry K."/>
            <person name="LaButti K."/>
            <person name="Viragh M."/>
            <person name="Koriabine M."/>
            <person name="Yan M."/>
            <person name="Riley R."/>
            <person name="Champramary S."/>
            <person name="Plett K.L."/>
            <person name="Tsai I.J."/>
            <person name="Slot J."/>
            <person name="Sipos G."/>
            <person name="Plett J."/>
            <person name="Nagy L.G."/>
            <person name="Grigoriev I.V."/>
        </authorList>
    </citation>
    <scope>NUCLEOTIDE SEQUENCE</scope>
    <source>
        <strain evidence="2">CCBAS 213</strain>
    </source>
</reference>
<comment type="caution">
    <text evidence="2">The sequence shown here is derived from an EMBL/GenBank/DDBJ whole genome shotgun (WGS) entry which is preliminary data.</text>
</comment>
<dbReference type="AlphaFoldDB" id="A0AA39IZJ1"/>
<accession>A0AA39IZJ1</accession>
<dbReference type="Proteomes" id="UP001175211">
    <property type="component" value="Unassembled WGS sequence"/>
</dbReference>
<protein>
    <submittedName>
        <fullName evidence="2">Uncharacterized protein</fullName>
    </submittedName>
</protein>
<proteinExistence type="predicted"/>
<evidence type="ECO:0000313" key="3">
    <source>
        <dbReference type="Proteomes" id="UP001175211"/>
    </source>
</evidence>
<feature type="chain" id="PRO_5041468952" evidence="1">
    <location>
        <begin position="20"/>
        <end position="118"/>
    </location>
</feature>
<dbReference type="RefSeq" id="XP_060321517.1">
    <property type="nucleotide sequence ID" value="XM_060475005.1"/>
</dbReference>
<dbReference type="GeneID" id="85358553"/>
<keyword evidence="3" id="KW-1185">Reference proteome</keyword>
<evidence type="ECO:0000313" key="2">
    <source>
        <dbReference type="EMBL" id="KAK0433386.1"/>
    </source>
</evidence>
<dbReference type="EMBL" id="JAUEPS010000233">
    <property type="protein sequence ID" value="KAK0433386.1"/>
    <property type="molecule type" value="Genomic_DNA"/>
</dbReference>
<sequence>MSSMLMYSVTAYFLLGALPREISVRSGYPGISERLYFRKNDDHSYTCSSSPMVPKLQRAFLSTSFHILALDIEEMLSSPTTWTDRRTLGQVPSLFAFSSFIVTCTLTNTFLGRQLPGF</sequence>
<name>A0AA39IZJ1_ARMTA</name>
<organism evidence="2 3">
    <name type="scientific">Armillaria tabescens</name>
    <name type="common">Ringless honey mushroom</name>
    <name type="synonym">Agaricus tabescens</name>
    <dbReference type="NCBI Taxonomy" id="1929756"/>
    <lineage>
        <taxon>Eukaryota</taxon>
        <taxon>Fungi</taxon>
        <taxon>Dikarya</taxon>
        <taxon>Basidiomycota</taxon>
        <taxon>Agaricomycotina</taxon>
        <taxon>Agaricomycetes</taxon>
        <taxon>Agaricomycetidae</taxon>
        <taxon>Agaricales</taxon>
        <taxon>Marasmiineae</taxon>
        <taxon>Physalacriaceae</taxon>
        <taxon>Desarmillaria</taxon>
    </lineage>
</organism>
<keyword evidence="1" id="KW-0732">Signal</keyword>
<evidence type="ECO:0000256" key="1">
    <source>
        <dbReference type="SAM" id="SignalP"/>
    </source>
</evidence>
<gene>
    <name evidence="2" type="ORF">EV420DRAFT_1600781</name>
</gene>